<evidence type="ECO:0000256" key="2">
    <source>
        <dbReference type="ARBA" id="ARBA00022771"/>
    </source>
</evidence>
<feature type="region of interest" description="Disordered" evidence="4">
    <location>
        <begin position="241"/>
        <end position="266"/>
    </location>
</feature>
<comment type="caution">
    <text evidence="6">The sequence shown here is derived from an EMBL/GenBank/DDBJ whole genome shotgun (WGS) entry which is preliminary data.</text>
</comment>
<protein>
    <recommendedName>
        <fullName evidence="5">RanBP2-type domain-containing protein</fullName>
    </recommendedName>
</protein>
<feature type="region of interest" description="Disordered" evidence="4">
    <location>
        <begin position="1944"/>
        <end position="1972"/>
    </location>
</feature>
<feature type="region of interest" description="Disordered" evidence="4">
    <location>
        <begin position="1368"/>
        <end position="1408"/>
    </location>
</feature>
<evidence type="ECO:0000313" key="6">
    <source>
        <dbReference type="EMBL" id="KPA84223.1"/>
    </source>
</evidence>
<keyword evidence="3" id="KW-0862">Zinc</keyword>
<dbReference type="EMBL" id="LGTL01000003">
    <property type="protein sequence ID" value="KPA84223.1"/>
    <property type="molecule type" value="Genomic_DNA"/>
</dbReference>
<feature type="domain" description="RanBP2-type" evidence="5">
    <location>
        <begin position="1278"/>
        <end position="1297"/>
    </location>
</feature>
<dbReference type="GeneID" id="26902570"/>
<dbReference type="GO" id="GO:0008270">
    <property type="term" value="F:zinc ion binding"/>
    <property type="evidence" value="ECO:0007669"/>
    <property type="project" value="UniProtKB-KW"/>
</dbReference>
<keyword evidence="7" id="KW-1185">Reference proteome</keyword>
<evidence type="ECO:0000256" key="1">
    <source>
        <dbReference type="ARBA" id="ARBA00022723"/>
    </source>
</evidence>
<dbReference type="InterPro" id="IPR001876">
    <property type="entry name" value="Znf_RanBP2"/>
</dbReference>
<keyword evidence="2" id="KW-0863">Zinc-finger</keyword>
<reference evidence="6 7" key="1">
    <citation type="submission" date="2015-07" db="EMBL/GenBank/DDBJ databases">
        <title>High-quality genome of monoxenous trypanosomatid Leptomonas pyrrhocoris.</title>
        <authorList>
            <person name="Flegontov P."/>
            <person name="Butenko A."/>
            <person name="Firsov S."/>
            <person name="Vlcek C."/>
            <person name="Logacheva M.D."/>
            <person name="Field M."/>
            <person name="Filatov D."/>
            <person name="Flegontova O."/>
            <person name="Gerasimov E."/>
            <person name="Jackson A.P."/>
            <person name="Kelly S."/>
            <person name="Opperdoes F."/>
            <person name="O'Reilly A."/>
            <person name="Votypka J."/>
            <person name="Yurchenko V."/>
            <person name="Lukes J."/>
        </authorList>
    </citation>
    <scope>NUCLEOTIDE SEQUENCE [LARGE SCALE GENOMIC DNA]</scope>
    <source>
        <strain evidence="6">H10</strain>
    </source>
</reference>
<evidence type="ECO:0000259" key="5">
    <source>
        <dbReference type="PROSITE" id="PS01358"/>
    </source>
</evidence>
<feature type="region of interest" description="Disordered" evidence="4">
    <location>
        <begin position="339"/>
        <end position="359"/>
    </location>
</feature>
<feature type="compositionally biased region" description="Polar residues" evidence="4">
    <location>
        <begin position="1388"/>
        <end position="1402"/>
    </location>
</feature>
<keyword evidence="1" id="KW-0479">Metal-binding</keyword>
<feature type="region of interest" description="Disordered" evidence="4">
    <location>
        <begin position="537"/>
        <end position="568"/>
    </location>
</feature>
<feature type="compositionally biased region" description="Polar residues" evidence="4">
    <location>
        <begin position="1368"/>
        <end position="1378"/>
    </location>
</feature>
<evidence type="ECO:0000313" key="7">
    <source>
        <dbReference type="Proteomes" id="UP000037923"/>
    </source>
</evidence>
<dbReference type="VEuPathDB" id="TriTrypDB:LpyrH10_03_4260"/>
<evidence type="ECO:0000256" key="3">
    <source>
        <dbReference type="ARBA" id="ARBA00022833"/>
    </source>
</evidence>
<feature type="region of interest" description="Disordered" evidence="4">
    <location>
        <begin position="615"/>
        <end position="656"/>
    </location>
</feature>
<dbReference type="PROSITE" id="PS01358">
    <property type="entry name" value="ZF_RANBP2_1"/>
    <property type="match status" value="1"/>
</dbReference>
<feature type="compositionally biased region" description="Polar residues" evidence="4">
    <location>
        <begin position="965"/>
        <end position="977"/>
    </location>
</feature>
<dbReference type="OMA" id="CVPWLLH"/>
<dbReference type="OrthoDB" id="241166at2759"/>
<name>A0A0M9G7M9_LEPPY</name>
<feature type="compositionally biased region" description="Polar residues" evidence="4">
    <location>
        <begin position="549"/>
        <end position="568"/>
    </location>
</feature>
<sequence>MWKPHALTASIAHSSRQVRRPLTSRVWSPHISTPSSPSALLCDAEAPNRDAPALVISSAPSIVHVDQVESGGAAVASHLFNLLQLQLRASLMSAHPVDSMTAQNHSARHTRLISSSALRSVAPLHAAQQRMMLRQLRSEVHSLGNLLVSHHQRQHRLGPRSSQRDSKLQVSATQRASHRVRSSSSLKSRETRIPVQLIPLPTDAEQTWVQPLQLDVVQQVLSQLTLAERLYHVLLGGDGSSGRTWQTSSVPAQGQSASPSRASKSSHRVDFSTHGEAQLFFQECTRVVASLAALRAPHESDAQPLAYLAHVLQTSAAAGAPVPVATLIAAVGKIQDESSERLPKGNSVKSSACDGPSSSEPLFNWCSCVPWLLHRYAVALSGAEDNVDWPAASAWMTAAADRVCATQANELLYLSSASSGGPSSTASPRPAILKDTSAGMFGPWQRVLDRERNEAAPACSGNAVPLKSANTTTPFAGGDDQLWSWLAERGQPGRQEVEKDSRDGSLRPYWKVVMREISRSGAQAAAMLMSIVLSRNTEEERQHAGGRTGTTPPSNTKPQRQHHAPSTSTATLLQDLQFHAIGSYVSLRRMTSSLQRHRRLVPLLELHLLVSGYPQHREGEPRQDEGSGGRTSPAADDAKVSKKALTTPRNHGKLEAPMRNEMLAAAHRRHRVLTGELMGVYAGHNQKHHRNSHHHHHPIASYCQQAHQAGAMLWREVALLDAYTLITVGHVSEHAVDVAALDKPSALQQLAWLQQECLQHLRTLEKPSQKKTHIKRPESAASFVARPDVNVRTGSYALSSARTQVLLSSLTPRTRATLVEKLRESLRLSAKVLARWGEAEMICKLYQSYPGMGASWEVGRALLQCGHYEVAVEVLQSLLETSPAAGRGSSSAASLLSSSAVAMRQLLLEAMQGAASALVAQQHCEQQQEEEQKHELPSTSSPFAATLPSLDDALADASREPRAAQENTTKDSASVSENEVDAPLPAELRAQVHSLYTHSASLPVPLPMCLHAVIQGLTEALPLTKNAFGAPSDEQLRKAAVLCTYALRCHLAEQPARGLLGKTVELWVSCVAPYLCRRRGSQVSTARSSTSLCSPRLSTTDRYLREVSLRLLYGYPHVPVARLLLTRLLHEWSIMTATTLALSSTADASAISGTASRSGHEERAALTVQWMLRHLFRYAGRTDLRNDELQRAYPVCTPDAAIAEDNSECTRWWNADFTERYTQDTLRLMPRIALENLAELLSEDNGRGKVGGLQHVLDRVQVALHRRVSADGTQHQPWQCITCYLWNGRYTSECRRCHTLATSLLQCRSCGFFTSSAGYRASHGLSCEVCGTVLVALTGANAPTRNGEAIRRTPQEVPAFDIPQSMEDANSASLNSSPEAVDQDQRTETQSTPLTPSASRGEQTPVGAATVIGSGRPARLFRDSPHVLCVVPLRPWSCAHCRTVNEAQHVFFCRGCGRPAPATDTTTHAAVSAVSQPCGCCGHVPKTMEGRLLPWCERCGALHERVQRVFTAASAASTTTSAQSGAAMPALPVEGGERGSGTCGPLRLPTLWWCGECAVSLNPWARTHCSLCGAGRPAGGLASALPHASDSASASPSTNASSSLLDDIRQLELGPNAAVPFITVPWSMQRCGGCRALNRVGTHRCWKCGAAQSWPASLRQTISTQWQYWLTQVTHAVTVTGGARSEPEGTGSTASLASQNTASASAPLLLLARTEHWICLRDGCLHLNCTDVAQHTGELGERGSALLVRCAACHTPRRRAEVFNPFHDRLCWRKAGNADKKVPLSPAHAVVGALILPRAAPLLTNPLVGAPTTSSLSDSAARPVRVLHRARVASAATPACACCGALEQEEEGSAPTSSSSSTLPCPPPTPLRPLFWVHMCKKCGHCSWGPSCVAFKAEASAADSSSSATPRGLLPGEEALALRLLLRSLAQSVQQALALQAERKGRSGSGVAKSSSSHVDHTNSYESSSSRGGTPLMDWAWFSRHVLSAVQLFTCSSSSSKVSSAKESIDVKAEGDAARCTLQTEEEVARRHDALLPWCGCDVASAEQLCSSEPRVAVLSDTAGTVHSAMMEVCEVLEGICGLVELRVSEVAAVTARRRPSPSPPTVPLCLEDAWTRRLLLAALDLIDVVNRSTVCDEVGFATLRRLCRLLRPHELDHIDTETKWRYLQDMKLSRSSILHGCVRCEHCLRNHMPGRQCSAL</sequence>
<organism evidence="6 7">
    <name type="scientific">Leptomonas pyrrhocoris</name>
    <name type="common">Firebug parasite</name>
    <dbReference type="NCBI Taxonomy" id="157538"/>
    <lineage>
        <taxon>Eukaryota</taxon>
        <taxon>Discoba</taxon>
        <taxon>Euglenozoa</taxon>
        <taxon>Kinetoplastea</taxon>
        <taxon>Metakinetoplastina</taxon>
        <taxon>Trypanosomatida</taxon>
        <taxon>Trypanosomatidae</taxon>
        <taxon>Leishmaniinae</taxon>
        <taxon>Leptomonas</taxon>
    </lineage>
</organism>
<feature type="region of interest" description="Disordered" evidence="4">
    <location>
        <begin position="150"/>
        <end position="188"/>
    </location>
</feature>
<accession>A0A0M9G7M9</accession>
<feature type="region of interest" description="Disordered" evidence="4">
    <location>
        <begin position="921"/>
        <end position="980"/>
    </location>
</feature>
<evidence type="ECO:0000256" key="4">
    <source>
        <dbReference type="SAM" id="MobiDB-lite"/>
    </source>
</evidence>
<feature type="compositionally biased region" description="Basic and acidic residues" evidence="4">
    <location>
        <begin position="615"/>
        <end position="627"/>
    </location>
</feature>
<dbReference type="Proteomes" id="UP000037923">
    <property type="component" value="Unassembled WGS sequence"/>
</dbReference>
<feature type="compositionally biased region" description="Polar residues" evidence="4">
    <location>
        <begin position="241"/>
        <end position="255"/>
    </location>
</feature>
<gene>
    <name evidence="6" type="ORF">ABB37_02275</name>
</gene>
<proteinExistence type="predicted"/>
<dbReference type="RefSeq" id="XP_015662662.1">
    <property type="nucleotide sequence ID" value="XM_015799184.1"/>
</dbReference>